<dbReference type="GO" id="GO:0046872">
    <property type="term" value="F:metal ion binding"/>
    <property type="evidence" value="ECO:0007669"/>
    <property type="project" value="UniProtKB-KW"/>
</dbReference>
<feature type="binding site" evidence="10">
    <location>
        <begin position="227"/>
        <end position="232"/>
    </location>
    <ligand>
        <name>GTP</name>
        <dbReference type="ChEBI" id="CHEBI:37565"/>
    </ligand>
</feature>
<feature type="binding site" evidence="10">
    <location>
        <position position="452"/>
    </location>
    <ligand>
        <name>(6S)-5-formyl-5,6,7,8-tetrahydrofolate</name>
        <dbReference type="ChEBI" id="CHEBI:57457"/>
    </ligand>
</feature>
<dbReference type="CDD" id="cd14858">
    <property type="entry name" value="TrmE_N"/>
    <property type="match status" value="1"/>
</dbReference>
<dbReference type="NCBIfam" id="TIGR00450">
    <property type="entry name" value="mnmE_trmE_thdF"/>
    <property type="match status" value="1"/>
</dbReference>
<comment type="cofactor">
    <cofactor evidence="10">
        <name>K(+)</name>
        <dbReference type="ChEBI" id="CHEBI:29103"/>
    </cofactor>
    <text evidence="10">Binds 1 potassium ion per subunit.</text>
</comment>
<keyword evidence="15" id="KW-1185">Reference proteome</keyword>
<evidence type="ECO:0000256" key="3">
    <source>
        <dbReference type="ARBA" id="ARBA00022694"/>
    </source>
</evidence>
<dbReference type="InterPro" id="IPR027417">
    <property type="entry name" value="P-loop_NTPase"/>
</dbReference>
<name>A0A1Z2XW34_9FIRM</name>
<dbReference type="PANTHER" id="PTHR42714">
    <property type="entry name" value="TRNA MODIFICATION GTPASE GTPBP3"/>
    <property type="match status" value="1"/>
</dbReference>
<evidence type="ECO:0000256" key="9">
    <source>
        <dbReference type="ARBA" id="ARBA00023134"/>
    </source>
</evidence>
<dbReference type="InterPro" id="IPR025867">
    <property type="entry name" value="MnmE_helical"/>
</dbReference>
<dbReference type="InterPro" id="IPR006073">
    <property type="entry name" value="GTP-bd"/>
</dbReference>
<evidence type="ECO:0000313" key="15">
    <source>
        <dbReference type="Proteomes" id="UP000196710"/>
    </source>
</evidence>
<gene>
    <name evidence="10 14" type="primary">mnmE</name>
    <name evidence="10" type="synonym">trmE</name>
    <name evidence="13" type="ORF">ADH66_19525</name>
    <name evidence="14" type="ORF">I5Q82_09955</name>
</gene>
<proteinExistence type="inferred from homology"/>
<evidence type="ECO:0000256" key="5">
    <source>
        <dbReference type="ARBA" id="ARBA00022741"/>
    </source>
</evidence>
<dbReference type="InterPro" id="IPR027368">
    <property type="entry name" value="MnmE_dom2"/>
</dbReference>
<comment type="caution">
    <text evidence="10">Lacks conserved residue(s) required for the propagation of feature annotation.</text>
</comment>
<dbReference type="Pfam" id="PF12631">
    <property type="entry name" value="MnmE_helical"/>
    <property type="match status" value="1"/>
</dbReference>
<keyword evidence="2 10" id="KW-0963">Cytoplasm</keyword>
<keyword evidence="7 10" id="KW-0460">Magnesium</keyword>
<dbReference type="Proteomes" id="UP000196710">
    <property type="component" value="Chromosome"/>
</dbReference>
<feature type="binding site" evidence="10">
    <location>
        <position position="231"/>
    </location>
    <ligand>
        <name>Mg(2+)</name>
        <dbReference type="ChEBI" id="CHEBI:18420"/>
    </ligand>
</feature>
<dbReference type="RefSeq" id="WP_066537337.1">
    <property type="nucleotide sequence ID" value="NZ_CP021422.1"/>
</dbReference>
<evidence type="ECO:0000313" key="13">
    <source>
        <dbReference type="EMBL" id="ASB42631.1"/>
    </source>
</evidence>
<keyword evidence="5 10" id="KW-0547">Nucleotide-binding</keyword>
<comment type="similarity">
    <text evidence="1 10 11">Belongs to the TRAFAC class TrmE-Era-EngA-EngB-Septin-like GTPase superfamily. TrmE GTPase family.</text>
</comment>
<reference evidence="14 16" key="3">
    <citation type="submission" date="2020-11" db="EMBL/GenBank/DDBJ databases">
        <title>Closed and high quality bacterial genomes of the OMM12 community.</title>
        <authorList>
            <person name="Marbouty M."/>
            <person name="Lamy-Besnier Q."/>
            <person name="Debarbieux L."/>
            <person name="Koszul R."/>
        </authorList>
    </citation>
    <scope>NUCLEOTIDE SEQUENCE [LARGE SCALE GENOMIC DNA]</scope>
    <source>
        <strain evidence="14 16">KB18</strain>
    </source>
</reference>
<dbReference type="AlphaFoldDB" id="A0A1Z2XW34"/>
<dbReference type="NCBIfam" id="TIGR00231">
    <property type="entry name" value="small_GTP"/>
    <property type="match status" value="1"/>
</dbReference>
<keyword evidence="4 10" id="KW-0479">Metal-binding</keyword>
<evidence type="ECO:0000256" key="10">
    <source>
        <dbReference type="HAMAP-Rule" id="MF_00379"/>
    </source>
</evidence>
<dbReference type="PROSITE" id="PS51709">
    <property type="entry name" value="G_TRME"/>
    <property type="match status" value="1"/>
</dbReference>
<dbReference type="FunFam" id="3.40.50.300:FF:001376">
    <property type="entry name" value="tRNA modification GTPase MnmE"/>
    <property type="match status" value="1"/>
</dbReference>
<feature type="binding site" evidence="10">
    <location>
        <position position="83"/>
    </location>
    <ligand>
        <name>(6S)-5-formyl-5,6,7,8-tetrahydrofolate</name>
        <dbReference type="ChEBI" id="CHEBI:57457"/>
    </ligand>
</feature>
<evidence type="ECO:0000256" key="2">
    <source>
        <dbReference type="ARBA" id="ARBA00022490"/>
    </source>
</evidence>
<dbReference type="SUPFAM" id="SSF52540">
    <property type="entry name" value="P-loop containing nucleoside triphosphate hydrolases"/>
    <property type="match status" value="1"/>
</dbReference>
<dbReference type="Pfam" id="PF10396">
    <property type="entry name" value="TrmE_N"/>
    <property type="match status" value="1"/>
</dbReference>
<feature type="binding site" evidence="10">
    <location>
        <begin position="246"/>
        <end position="252"/>
    </location>
    <ligand>
        <name>GTP</name>
        <dbReference type="ChEBI" id="CHEBI:37565"/>
    </ligand>
</feature>
<comment type="function">
    <text evidence="10">Exhibits a very high intrinsic GTPase hydrolysis rate. Involved in the addition of a carboxymethylaminomethyl (cmnm) group at the wobble position (U34) of certain tRNAs, forming tRNA-cmnm(5)s(2)U34.</text>
</comment>
<reference evidence="13" key="1">
    <citation type="journal article" date="2017" name="Genome Announc.">
        <title>High-Quality Whole-Genome Sequences of the Oligo-Mouse-Microbiota Bacterial Community.</title>
        <authorList>
            <person name="Garzetti D."/>
            <person name="Brugiroux S."/>
            <person name="Bunk B."/>
            <person name="Pukall R."/>
            <person name="McCoy K.D."/>
            <person name="Macpherson A.J."/>
            <person name="Stecher B."/>
        </authorList>
    </citation>
    <scope>NUCLEOTIDE SEQUENCE</scope>
    <source>
        <strain evidence="13">KB18</strain>
    </source>
</reference>
<dbReference type="GO" id="GO:0030488">
    <property type="term" value="P:tRNA methylation"/>
    <property type="evidence" value="ECO:0007669"/>
    <property type="project" value="TreeGrafter"/>
</dbReference>
<dbReference type="InterPro" id="IPR004520">
    <property type="entry name" value="GTPase_MnmE"/>
</dbReference>
<dbReference type="KEGG" id="amur:ADH66_19525"/>
<dbReference type="Proteomes" id="UP000596035">
    <property type="component" value="Chromosome"/>
</dbReference>
<evidence type="ECO:0000259" key="12">
    <source>
        <dbReference type="PROSITE" id="PS51709"/>
    </source>
</evidence>
<evidence type="ECO:0000256" key="4">
    <source>
        <dbReference type="ARBA" id="ARBA00022723"/>
    </source>
</evidence>
<dbReference type="GO" id="GO:0002098">
    <property type="term" value="P:tRNA wobble uridine modification"/>
    <property type="evidence" value="ECO:0007669"/>
    <property type="project" value="TreeGrafter"/>
</dbReference>
<dbReference type="PANTHER" id="PTHR42714:SF2">
    <property type="entry name" value="TRNA MODIFICATION GTPASE GTPBP3, MITOCHONDRIAL"/>
    <property type="match status" value="1"/>
</dbReference>
<dbReference type="GO" id="GO:0005525">
    <property type="term" value="F:GTP binding"/>
    <property type="evidence" value="ECO:0007669"/>
    <property type="project" value="UniProtKB-UniRule"/>
</dbReference>
<evidence type="ECO:0000256" key="8">
    <source>
        <dbReference type="ARBA" id="ARBA00022958"/>
    </source>
</evidence>
<protein>
    <recommendedName>
        <fullName evidence="10">tRNA modification GTPase MnmE</fullName>
        <ecNumber evidence="10">3.6.-.-</ecNumber>
    </recommendedName>
</protein>
<feature type="binding site" evidence="10">
    <location>
        <position position="252"/>
    </location>
    <ligand>
        <name>Mg(2+)</name>
        <dbReference type="ChEBI" id="CHEBI:18420"/>
    </ligand>
</feature>
<dbReference type="Gene3D" id="3.30.1360.120">
    <property type="entry name" value="Probable tRNA modification gtpase trme, domain 1"/>
    <property type="match status" value="1"/>
</dbReference>
<feature type="domain" description="TrmE-type G" evidence="12">
    <location>
        <begin position="217"/>
        <end position="374"/>
    </location>
</feature>
<dbReference type="Gene3D" id="3.40.50.300">
    <property type="entry name" value="P-loop containing nucleotide triphosphate hydrolases"/>
    <property type="match status" value="1"/>
</dbReference>
<dbReference type="InterPro" id="IPR005225">
    <property type="entry name" value="Small_GTP-bd"/>
</dbReference>
<keyword evidence="6 10" id="KW-0378">Hydrolase</keyword>
<sequence length="452" mass="49034">MNKTIAAISTGQAPGGIGVIRVSGPEAFSICERVFRPKLGRKLSEMSGYTAALGEVWSGTKLDDCVALVFRGPKSYTGEDVVELSCHGGLYVTRQVLAEVLKCGAAPAGPGEFTKRAFFNGKLDLAQAESVMEIISAQGRNSMLAAQAAGSGMLSKRIVNISERLEGLAAHLAAWSDFPEEVDLIDIGEVAISLGICKEELSQLLKGFDQGKIFREGLRTVITGRPNVGKSTLMNLLAGRERSIVTPYPGTTRDVVEELVSLAGVPLMLADTAGLRHTEDPVECIGVESARRCLKNAELVLAVFDWSNELMEEDFKLIESIRELPVIAIVNKCDLEQRIDLDFIVSNFRYYVTISASRNIGFDSLELAFNKFIGAENFDAGQAELFTERQRAAALAAKSAVEQGREAIKQGLTLDAVTVCIEDALNALFQLTGRRVSDEIIDQVFERFCVGK</sequence>
<keyword evidence="3 10" id="KW-0819">tRNA processing</keyword>
<evidence type="ECO:0000313" key="16">
    <source>
        <dbReference type="Proteomes" id="UP000596035"/>
    </source>
</evidence>
<accession>A0A1Z2XW34</accession>
<dbReference type="HAMAP" id="MF_00379">
    <property type="entry name" value="GTPase_MnmE"/>
    <property type="match status" value="1"/>
</dbReference>
<dbReference type="InterPro" id="IPR031168">
    <property type="entry name" value="G_TrmE"/>
</dbReference>
<feature type="binding site" evidence="10">
    <location>
        <position position="21"/>
    </location>
    <ligand>
        <name>(6S)-5-formyl-5,6,7,8-tetrahydrofolate</name>
        <dbReference type="ChEBI" id="CHEBI:57457"/>
    </ligand>
</feature>
<dbReference type="EC" id="3.6.-.-" evidence="10"/>
<evidence type="ECO:0000256" key="11">
    <source>
        <dbReference type="RuleBase" id="RU003313"/>
    </source>
</evidence>
<evidence type="ECO:0000256" key="7">
    <source>
        <dbReference type="ARBA" id="ARBA00022842"/>
    </source>
</evidence>
<dbReference type="EMBL" id="CP065321">
    <property type="protein sequence ID" value="QQR31928.1"/>
    <property type="molecule type" value="Genomic_DNA"/>
</dbReference>
<organism evidence="14 16">
    <name type="scientific">Acutalibacter muris</name>
    <dbReference type="NCBI Taxonomy" id="1796620"/>
    <lineage>
        <taxon>Bacteria</taxon>
        <taxon>Bacillati</taxon>
        <taxon>Bacillota</taxon>
        <taxon>Clostridia</taxon>
        <taxon>Eubacteriales</taxon>
        <taxon>Acutalibacteraceae</taxon>
        <taxon>Acutalibacter</taxon>
    </lineage>
</organism>
<dbReference type="InterPro" id="IPR018948">
    <property type="entry name" value="GTP-bd_TrmE_N"/>
</dbReference>
<evidence type="ECO:0000256" key="1">
    <source>
        <dbReference type="ARBA" id="ARBA00011043"/>
    </source>
</evidence>
<keyword evidence="8 10" id="KW-0630">Potassium</keyword>
<keyword evidence="9 10" id="KW-0342">GTP-binding</keyword>
<dbReference type="EMBL" id="CP021422">
    <property type="protein sequence ID" value="ASB42631.1"/>
    <property type="molecule type" value="Genomic_DNA"/>
</dbReference>
<dbReference type="Pfam" id="PF01926">
    <property type="entry name" value="MMR_HSR1"/>
    <property type="match status" value="1"/>
</dbReference>
<feature type="binding site" evidence="10">
    <location>
        <position position="122"/>
    </location>
    <ligand>
        <name>(6S)-5-formyl-5,6,7,8-tetrahydrofolate</name>
        <dbReference type="ChEBI" id="CHEBI:57457"/>
    </ligand>
</feature>
<feature type="binding site" evidence="10">
    <location>
        <begin position="271"/>
        <end position="274"/>
    </location>
    <ligand>
        <name>GTP</name>
        <dbReference type="ChEBI" id="CHEBI:37565"/>
    </ligand>
</feature>
<dbReference type="CDD" id="cd04164">
    <property type="entry name" value="trmE"/>
    <property type="match status" value="1"/>
</dbReference>
<comment type="subcellular location">
    <subcellularLocation>
        <location evidence="10">Cytoplasm</location>
    </subcellularLocation>
</comment>
<dbReference type="InterPro" id="IPR027266">
    <property type="entry name" value="TrmE/GcvT-like"/>
</dbReference>
<evidence type="ECO:0000256" key="6">
    <source>
        <dbReference type="ARBA" id="ARBA00022801"/>
    </source>
</evidence>
<evidence type="ECO:0000313" key="14">
    <source>
        <dbReference type="EMBL" id="QQR31928.1"/>
    </source>
</evidence>
<reference evidence="15" key="2">
    <citation type="submission" date="2017-05" db="EMBL/GenBank/DDBJ databases">
        <title>Improved OligoMM genomes.</title>
        <authorList>
            <person name="Garzetti D."/>
        </authorList>
    </citation>
    <scope>NUCLEOTIDE SEQUENCE [LARGE SCALE GENOMIC DNA]</scope>
    <source>
        <strain evidence="15">KB18</strain>
    </source>
</reference>
<dbReference type="GO" id="GO:0003924">
    <property type="term" value="F:GTPase activity"/>
    <property type="evidence" value="ECO:0007669"/>
    <property type="project" value="UniProtKB-UniRule"/>
</dbReference>
<dbReference type="GO" id="GO:0005829">
    <property type="term" value="C:cytosol"/>
    <property type="evidence" value="ECO:0007669"/>
    <property type="project" value="TreeGrafter"/>
</dbReference>
<dbReference type="Gene3D" id="1.20.120.430">
    <property type="entry name" value="tRNA modification GTPase MnmE domain 2"/>
    <property type="match status" value="1"/>
</dbReference>
<comment type="subunit">
    <text evidence="10">Homodimer. Heterotetramer of two MnmE and two MnmG subunits.</text>
</comment>